<organism evidence="2 3">
    <name type="scientific">Capillimicrobium parvum</name>
    <dbReference type="NCBI Taxonomy" id="2884022"/>
    <lineage>
        <taxon>Bacteria</taxon>
        <taxon>Bacillati</taxon>
        <taxon>Actinomycetota</taxon>
        <taxon>Thermoleophilia</taxon>
        <taxon>Solirubrobacterales</taxon>
        <taxon>Capillimicrobiaceae</taxon>
        <taxon>Capillimicrobium</taxon>
    </lineage>
</organism>
<keyword evidence="1" id="KW-0812">Transmembrane</keyword>
<protein>
    <recommendedName>
        <fullName evidence="4">FtsX-like permease family protein</fullName>
    </recommendedName>
</protein>
<reference evidence="2" key="1">
    <citation type="journal article" date="2022" name="Int. J. Syst. Evol. Microbiol.">
        <title>Pseudomonas aegrilactucae sp. nov. and Pseudomonas morbosilactucae sp. nov., pathogens causing bacterial rot of lettuce in Japan.</title>
        <authorList>
            <person name="Sawada H."/>
            <person name="Fujikawa T."/>
            <person name="Satou M."/>
        </authorList>
    </citation>
    <scope>NUCLEOTIDE SEQUENCE</scope>
    <source>
        <strain evidence="2">0166_1</strain>
    </source>
</reference>
<feature type="transmembrane region" description="Helical" evidence="1">
    <location>
        <begin position="323"/>
        <end position="349"/>
    </location>
</feature>
<feature type="transmembrane region" description="Helical" evidence="1">
    <location>
        <begin position="406"/>
        <end position="426"/>
    </location>
</feature>
<evidence type="ECO:0000313" key="2">
    <source>
        <dbReference type="EMBL" id="UGS37402.1"/>
    </source>
</evidence>
<feature type="transmembrane region" description="Helical" evidence="1">
    <location>
        <begin position="945"/>
        <end position="966"/>
    </location>
</feature>
<feature type="transmembrane region" description="Helical" evidence="1">
    <location>
        <begin position="989"/>
        <end position="1011"/>
    </location>
</feature>
<dbReference type="Proteomes" id="UP001162834">
    <property type="component" value="Chromosome"/>
</dbReference>
<dbReference type="KEGG" id="sbae:DSM104329_03818"/>
<keyword evidence="1" id="KW-0472">Membrane</keyword>
<evidence type="ECO:0000256" key="1">
    <source>
        <dbReference type="SAM" id="Phobius"/>
    </source>
</evidence>
<feature type="transmembrane region" description="Helical" evidence="1">
    <location>
        <begin position="892"/>
        <end position="916"/>
    </location>
</feature>
<evidence type="ECO:0008006" key="4">
    <source>
        <dbReference type="Google" id="ProtNLM"/>
    </source>
</evidence>
<dbReference type="EMBL" id="CP087164">
    <property type="protein sequence ID" value="UGS37402.1"/>
    <property type="molecule type" value="Genomic_DNA"/>
</dbReference>
<feature type="transmembrane region" description="Helical" evidence="1">
    <location>
        <begin position="438"/>
        <end position="460"/>
    </location>
</feature>
<name>A0A9E6Y0J1_9ACTN</name>
<dbReference type="RefSeq" id="WP_259311457.1">
    <property type="nucleotide sequence ID" value="NZ_CP087164.1"/>
</dbReference>
<feature type="transmembrane region" description="Helical" evidence="1">
    <location>
        <begin position="282"/>
        <end position="302"/>
    </location>
</feature>
<gene>
    <name evidence="2" type="ORF">DSM104329_03818</name>
</gene>
<dbReference type="AlphaFoldDB" id="A0A9E6Y0J1"/>
<accession>A0A9E6Y0J1</accession>
<feature type="transmembrane region" description="Helical" evidence="1">
    <location>
        <begin position="374"/>
        <end position="394"/>
    </location>
</feature>
<feature type="transmembrane region" description="Helical" evidence="1">
    <location>
        <begin position="488"/>
        <end position="508"/>
    </location>
</feature>
<sequence>MSRRLRAAAAPVGLALARMRASPARALLAAAGIAVAVGLLGVAVGGGAVAGEQAAQRLVRALPAADGRVQITWSGGVTARQEGRARRALTRMTGTPQTSDVLLRPTRLATGGPLVQVAAIAPARQWLALESGRLPQRCTPARCEVVQVSGRPTARAGSDGGPRLVVVGRGRLTSPVPLGFVPHPQPPGLAEQQRRPALLVAGDPRGLEELPALGAVYRTHGWSAPLDAEGTPSWRLDRIAGRIRTARAALESSDAGWTVSAPLGALAAARGRATTAGERVSLVASGAAVLLAAFLLLAAGALGRDLRAERGRLERRGARRSQLALLAAAEAAVPAAAGVVAGAAVALAVTRLRARTADLDAGALVAHSLLTPRALAGAAVAWAVATLLLTGGAVVDSRVASRAADVAALVAGAAVVVALARGGVSAGDVAGGADPLPVLLPALVCLAAGLVVLRTAGPLLRAGARASRRAPAALRTAALGLARSPAQAALTVAFVAVAGGLALFAAGYRATLSDGQRDEAAFRVPVDVTVAAGADFVSPLRLDTPAEWRDRAGGGTALAVVRQSGSVPRGSSRVTLPVLGIPASGLRDLRGWSRTGGSASVAALAARLAPPAPAGGRAAPRLPAGARTVAVRARTDGDALRLTLHVRAATGIVSIPLGLTGPQPATLRGRIPRVARGGVLVGLEAQPDTGLLATQGHALAENPASPAVVGGDLVLGPLTAGATTLDTSRWPAQGALRDPVVRGASTTIPYAFDRPGAALLRPPAPTDGRPLAVLTDHATAAAAGPGRRLPLTVDGVPVAARVAGTLERLPGIPVTAAGFVVADAATLTTALDAGRPGAGSPTELWLAVSRAQEARLDTALARPRLAGLTVTSRRAIERRLHGDPLARELVRVLAAAAIAGGVLAVAGLLLATAVALRDDAAELYDLEAQGTPPAALRRTLWLRGVLLAVLGAAGAVALALILNALVVDTIRATAATAVPHPPLAAATPWAQWALGAAAFVVVAALAVRLALARSFAGPTPRRPRSAAP</sequence>
<proteinExistence type="predicted"/>
<keyword evidence="1" id="KW-1133">Transmembrane helix</keyword>
<evidence type="ECO:0000313" key="3">
    <source>
        <dbReference type="Proteomes" id="UP001162834"/>
    </source>
</evidence>
<keyword evidence="3" id="KW-1185">Reference proteome</keyword>